<evidence type="ECO:0000313" key="1">
    <source>
        <dbReference type="EMBL" id="SVC73749.1"/>
    </source>
</evidence>
<sequence>MINDLREIAIRVKKPLRLLRAKSGEGLAKPKTAITASLPPIPDFSLDSEE</sequence>
<gene>
    <name evidence="1" type="ORF">METZ01_LOCUS326603</name>
</gene>
<dbReference type="AlphaFoldDB" id="A0A382PK20"/>
<feature type="non-terminal residue" evidence="1">
    <location>
        <position position="50"/>
    </location>
</feature>
<accession>A0A382PK20</accession>
<name>A0A382PK20_9ZZZZ</name>
<reference evidence="1" key="1">
    <citation type="submission" date="2018-05" db="EMBL/GenBank/DDBJ databases">
        <authorList>
            <person name="Lanie J.A."/>
            <person name="Ng W.-L."/>
            <person name="Kazmierczak K.M."/>
            <person name="Andrzejewski T.M."/>
            <person name="Davidsen T.M."/>
            <person name="Wayne K.J."/>
            <person name="Tettelin H."/>
            <person name="Glass J.I."/>
            <person name="Rusch D."/>
            <person name="Podicherti R."/>
            <person name="Tsui H.-C.T."/>
            <person name="Winkler M.E."/>
        </authorList>
    </citation>
    <scope>NUCLEOTIDE SEQUENCE</scope>
</reference>
<organism evidence="1">
    <name type="scientific">marine metagenome</name>
    <dbReference type="NCBI Taxonomy" id="408172"/>
    <lineage>
        <taxon>unclassified sequences</taxon>
        <taxon>metagenomes</taxon>
        <taxon>ecological metagenomes</taxon>
    </lineage>
</organism>
<proteinExistence type="predicted"/>
<protein>
    <submittedName>
        <fullName evidence="1">Uncharacterized protein</fullName>
    </submittedName>
</protein>
<dbReference type="EMBL" id="UINC01107973">
    <property type="protein sequence ID" value="SVC73749.1"/>
    <property type="molecule type" value="Genomic_DNA"/>
</dbReference>